<evidence type="ECO:0000256" key="2">
    <source>
        <dbReference type="ARBA" id="ARBA00022801"/>
    </source>
</evidence>
<dbReference type="OrthoDB" id="416093at2759"/>
<keyword evidence="2 4" id="KW-0378">Hydrolase</keyword>
<dbReference type="SMART" id="SM00331">
    <property type="entry name" value="PP2C_SIG"/>
    <property type="match status" value="1"/>
</dbReference>
<proteinExistence type="inferred from homology"/>
<protein>
    <submittedName>
        <fullName evidence="6">PPM1K</fullName>
    </submittedName>
</protein>
<feature type="domain" description="PPM-type phosphatase" evidence="5">
    <location>
        <begin position="53"/>
        <end position="304"/>
    </location>
</feature>
<sequence length="327" mass="36007">MLHLRWRSVICFANSQLLRQSCQLNFANRQKSTINVEQSSTYGFLIPNIDLKEVGAATSIGKRQYQEDRFCYKPFNDGSIFMGIFDGHGGSLAADFTVSKLPSVIENVIDDTTDLKESFEKAFVEVNTELMEYIRRGQESRRYSGTTATVCLITHNIHLHTASVGDTRAILCRNGKAVTLTTDHNPENEKERKRIEQEGGLIVSNSLGEPLVNGRLAMTRSIGDFDLKPYGVTSVPECSYTTIKPAQDSFLILITDGVSFSLPDQEVVDVVLSCSTTQEAANQVIDLAACYGSVDNASAVLLPLGSWGRFAPSGSYVPNRSLFAPRD</sequence>
<dbReference type="PROSITE" id="PS51746">
    <property type="entry name" value="PPM_2"/>
    <property type="match status" value="1"/>
</dbReference>
<dbReference type="InterPro" id="IPR015655">
    <property type="entry name" value="PP2C"/>
</dbReference>
<keyword evidence="1" id="KW-0479">Metal-binding</keyword>
<evidence type="ECO:0000256" key="1">
    <source>
        <dbReference type="ARBA" id="ARBA00022723"/>
    </source>
</evidence>
<comment type="caution">
    <text evidence="6">The sequence shown here is derived from an EMBL/GenBank/DDBJ whole genome shotgun (WGS) entry which is preliminary data.</text>
</comment>
<organism evidence="6 7">
    <name type="scientific">Bugula neritina</name>
    <name type="common">Brown bryozoan</name>
    <name type="synonym">Sertularia neritina</name>
    <dbReference type="NCBI Taxonomy" id="10212"/>
    <lineage>
        <taxon>Eukaryota</taxon>
        <taxon>Metazoa</taxon>
        <taxon>Spiralia</taxon>
        <taxon>Lophotrochozoa</taxon>
        <taxon>Bryozoa</taxon>
        <taxon>Gymnolaemata</taxon>
        <taxon>Cheilostomatida</taxon>
        <taxon>Flustrina</taxon>
        <taxon>Buguloidea</taxon>
        <taxon>Bugulidae</taxon>
        <taxon>Bugula</taxon>
    </lineage>
</organism>
<reference evidence="6" key="1">
    <citation type="submission" date="2020-06" db="EMBL/GenBank/DDBJ databases">
        <title>Draft genome of Bugula neritina, a colonial animal packing powerful symbionts and potential medicines.</title>
        <authorList>
            <person name="Rayko M."/>
        </authorList>
    </citation>
    <scope>NUCLEOTIDE SEQUENCE [LARGE SCALE GENOMIC DNA]</scope>
    <source>
        <strain evidence="6">Kwan_BN1</strain>
    </source>
</reference>
<comment type="similarity">
    <text evidence="4">Belongs to the PP2C family.</text>
</comment>
<dbReference type="GO" id="GO:0046872">
    <property type="term" value="F:metal ion binding"/>
    <property type="evidence" value="ECO:0007669"/>
    <property type="project" value="UniProtKB-KW"/>
</dbReference>
<dbReference type="AlphaFoldDB" id="A0A7J7KH60"/>
<dbReference type="Gene3D" id="3.60.40.10">
    <property type="entry name" value="PPM-type phosphatase domain"/>
    <property type="match status" value="1"/>
</dbReference>
<dbReference type="GO" id="GO:0004722">
    <property type="term" value="F:protein serine/threonine phosphatase activity"/>
    <property type="evidence" value="ECO:0007669"/>
    <property type="project" value="InterPro"/>
</dbReference>
<dbReference type="EMBL" id="VXIV02000485">
    <property type="protein sequence ID" value="KAF6038010.1"/>
    <property type="molecule type" value="Genomic_DNA"/>
</dbReference>
<dbReference type="SUPFAM" id="SSF81606">
    <property type="entry name" value="PP2C-like"/>
    <property type="match status" value="1"/>
</dbReference>
<dbReference type="InterPro" id="IPR036457">
    <property type="entry name" value="PPM-type-like_dom_sf"/>
</dbReference>
<evidence type="ECO:0000313" key="6">
    <source>
        <dbReference type="EMBL" id="KAF6038010.1"/>
    </source>
</evidence>
<dbReference type="PROSITE" id="PS01032">
    <property type="entry name" value="PPM_1"/>
    <property type="match status" value="1"/>
</dbReference>
<dbReference type="SMART" id="SM00332">
    <property type="entry name" value="PP2Cc"/>
    <property type="match status" value="1"/>
</dbReference>
<dbReference type="Pfam" id="PF00481">
    <property type="entry name" value="PP2C"/>
    <property type="match status" value="1"/>
</dbReference>
<keyword evidence="3 4" id="KW-0904">Protein phosphatase</keyword>
<dbReference type="InterPro" id="IPR000222">
    <property type="entry name" value="PP2C_BS"/>
</dbReference>
<keyword evidence="7" id="KW-1185">Reference proteome</keyword>
<evidence type="ECO:0000259" key="5">
    <source>
        <dbReference type="PROSITE" id="PS51746"/>
    </source>
</evidence>
<gene>
    <name evidence="6" type="ORF">EB796_003678</name>
</gene>
<name>A0A7J7KH60_BUGNE</name>
<dbReference type="CDD" id="cd00143">
    <property type="entry name" value="PP2Cc"/>
    <property type="match status" value="1"/>
</dbReference>
<dbReference type="InterPro" id="IPR001932">
    <property type="entry name" value="PPM-type_phosphatase-like_dom"/>
</dbReference>
<dbReference type="PANTHER" id="PTHR47992">
    <property type="entry name" value="PROTEIN PHOSPHATASE"/>
    <property type="match status" value="1"/>
</dbReference>
<evidence type="ECO:0000256" key="3">
    <source>
        <dbReference type="ARBA" id="ARBA00022912"/>
    </source>
</evidence>
<accession>A0A7J7KH60</accession>
<evidence type="ECO:0000313" key="7">
    <source>
        <dbReference type="Proteomes" id="UP000593567"/>
    </source>
</evidence>
<evidence type="ECO:0000256" key="4">
    <source>
        <dbReference type="RuleBase" id="RU003465"/>
    </source>
</evidence>
<dbReference type="Proteomes" id="UP000593567">
    <property type="component" value="Unassembled WGS sequence"/>
</dbReference>